<dbReference type="InterPro" id="IPR006158">
    <property type="entry name" value="Cobalamin-bd"/>
</dbReference>
<dbReference type="InterPro" id="IPR036594">
    <property type="entry name" value="Meth_synthase_dom"/>
</dbReference>
<gene>
    <name evidence="4" type="ORF">GM51_12490</name>
</gene>
<dbReference type="PROSITE" id="PS51332">
    <property type="entry name" value="B12_BINDING"/>
    <property type="match status" value="1"/>
</dbReference>
<organism evidence="4">
    <name type="scientific">freshwater metagenome</name>
    <dbReference type="NCBI Taxonomy" id="449393"/>
    <lineage>
        <taxon>unclassified sequences</taxon>
        <taxon>metagenomes</taxon>
        <taxon>ecological metagenomes</taxon>
    </lineage>
</organism>
<dbReference type="Pfam" id="PF02607">
    <property type="entry name" value="B12-binding_2"/>
    <property type="match status" value="1"/>
</dbReference>
<dbReference type="GO" id="GO:0046872">
    <property type="term" value="F:metal ion binding"/>
    <property type="evidence" value="ECO:0007669"/>
    <property type="project" value="InterPro"/>
</dbReference>
<evidence type="ECO:0000259" key="3">
    <source>
        <dbReference type="PROSITE" id="PS51332"/>
    </source>
</evidence>
<dbReference type="Gene3D" id="1.10.1240.10">
    <property type="entry name" value="Methionine synthase domain"/>
    <property type="match status" value="1"/>
</dbReference>
<dbReference type="PANTHER" id="PTHR30204:SF97">
    <property type="entry name" value="MERR FAMILY REGULATORY PROTEIN"/>
    <property type="match status" value="1"/>
</dbReference>
<feature type="domain" description="HTH merR-type" evidence="2">
    <location>
        <begin position="17"/>
        <end position="87"/>
    </location>
</feature>
<evidence type="ECO:0000313" key="4">
    <source>
        <dbReference type="EMBL" id="KGA16448.1"/>
    </source>
</evidence>
<dbReference type="GO" id="GO:0003677">
    <property type="term" value="F:DNA binding"/>
    <property type="evidence" value="ECO:0007669"/>
    <property type="project" value="UniProtKB-KW"/>
</dbReference>
<reference evidence="4" key="1">
    <citation type="submission" date="2014-06" db="EMBL/GenBank/DDBJ databases">
        <title>Key roles for freshwater Actinobacteria revealed by deep metagenomic sequencing.</title>
        <authorList>
            <person name="Ghai R."/>
            <person name="Mizuno C.M."/>
            <person name="Picazo A."/>
            <person name="Camacho A."/>
            <person name="Rodriguez-Valera F."/>
        </authorList>
    </citation>
    <scope>NUCLEOTIDE SEQUENCE</scope>
</reference>
<dbReference type="CDD" id="cd01104">
    <property type="entry name" value="HTH_MlrA-CarA"/>
    <property type="match status" value="1"/>
</dbReference>
<evidence type="ECO:0008006" key="5">
    <source>
        <dbReference type="Google" id="ProtNLM"/>
    </source>
</evidence>
<dbReference type="SUPFAM" id="SSF52242">
    <property type="entry name" value="Cobalamin (vitamin B12)-binding domain"/>
    <property type="match status" value="1"/>
</dbReference>
<dbReference type="InterPro" id="IPR009061">
    <property type="entry name" value="DNA-bd_dom_put_sf"/>
</dbReference>
<dbReference type="PROSITE" id="PS50937">
    <property type="entry name" value="HTH_MERR_2"/>
    <property type="match status" value="1"/>
</dbReference>
<proteinExistence type="predicted"/>
<dbReference type="AlphaFoldDB" id="A0A094SE63"/>
<dbReference type="GO" id="GO:0031419">
    <property type="term" value="F:cobalamin binding"/>
    <property type="evidence" value="ECO:0007669"/>
    <property type="project" value="InterPro"/>
</dbReference>
<dbReference type="EMBL" id="JNSL01000084">
    <property type="protein sequence ID" value="KGA16448.1"/>
    <property type="molecule type" value="Genomic_DNA"/>
</dbReference>
<comment type="caution">
    <text evidence="4">The sequence shown here is derived from an EMBL/GenBank/DDBJ whole genome shotgun (WGS) entry which is preliminary data.</text>
</comment>
<dbReference type="InterPro" id="IPR000551">
    <property type="entry name" value="MerR-type_HTH_dom"/>
</dbReference>
<sequence>MARAIDTVVESVDEDDSLTVAAVARRLGVAPATLRTWDRRYGIGPSEHDSGTHRRYSATDLMRLTAMARLIVAGVSPKDAASKALALSAKSTKNKVEKVVQESEAKCDLVTLLYKSALKFDQANIEKLLKKSISESGLETTWVEVIAPLLTEVGDDWVRTGTGIETEHFLSEVLRKILSENLGKIARPKNSRPVLLACVENEYHSLALAALAAVLAESGIECIYLGARTPQSALNEVIIKSAPPAIFLWAQLSENADHKYVKSLPAIRPAPRILLGGPGWKSSKVELTNKLVITKGLSDAREQIMQAIAV</sequence>
<dbReference type="Gene3D" id="1.10.1660.10">
    <property type="match status" value="1"/>
</dbReference>
<dbReference type="SMART" id="SM00422">
    <property type="entry name" value="HTH_MERR"/>
    <property type="match status" value="1"/>
</dbReference>
<keyword evidence="1" id="KW-0238">DNA-binding</keyword>
<evidence type="ECO:0000259" key="2">
    <source>
        <dbReference type="PROSITE" id="PS50937"/>
    </source>
</evidence>
<name>A0A094SE63_9ZZZZ</name>
<dbReference type="InterPro" id="IPR047057">
    <property type="entry name" value="MerR_fam"/>
</dbReference>
<dbReference type="Gene3D" id="3.40.50.280">
    <property type="entry name" value="Cobalamin-binding domain"/>
    <property type="match status" value="1"/>
</dbReference>
<feature type="domain" description="B12-binding" evidence="3">
    <location>
        <begin position="191"/>
        <end position="310"/>
    </location>
</feature>
<evidence type="ECO:0000256" key="1">
    <source>
        <dbReference type="ARBA" id="ARBA00023125"/>
    </source>
</evidence>
<dbReference type="Pfam" id="PF02310">
    <property type="entry name" value="B12-binding"/>
    <property type="match status" value="1"/>
</dbReference>
<dbReference type="PANTHER" id="PTHR30204">
    <property type="entry name" value="REDOX-CYCLING DRUG-SENSING TRANSCRIPTIONAL ACTIVATOR SOXR"/>
    <property type="match status" value="1"/>
</dbReference>
<accession>A0A094SE63</accession>
<dbReference type="InterPro" id="IPR003759">
    <property type="entry name" value="Cbl-bd_cap"/>
</dbReference>
<dbReference type="GO" id="GO:0003700">
    <property type="term" value="F:DNA-binding transcription factor activity"/>
    <property type="evidence" value="ECO:0007669"/>
    <property type="project" value="InterPro"/>
</dbReference>
<dbReference type="InterPro" id="IPR036724">
    <property type="entry name" value="Cobalamin-bd_sf"/>
</dbReference>
<dbReference type="SUPFAM" id="SSF46955">
    <property type="entry name" value="Putative DNA-binding domain"/>
    <property type="match status" value="1"/>
</dbReference>
<dbReference type="Pfam" id="PF13411">
    <property type="entry name" value="MerR_1"/>
    <property type="match status" value="1"/>
</dbReference>
<protein>
    <recommendedName>
        <fullName evidence="5">HTH merR-type domain-containing protein</fullName>
    </recommendedName>
</protein>